<reference evidence="3" key="2">
    <citation type="submission" date="2020-08" db="EMBL/GenBank/DDBJ databases">
        <title>Plant Genome Project.</title>
        <authorList>
            <person name="Zhang R.-G."/>
        </authorList>
    </citation>
    <scope>NUCLEOTIDE SEQUENCE</scope>
    <source>
        <strain evidence="3">Huo1</strain>
        <tissue evidence="3">Leaf</tissue>
    </source>
</reference>
<evidence type="ECO:0008006" key="5">
    <source>
        <dbReference type="Google" id="ProtNLM"/>
    </source>
</evidence>
<dbReference type="GO" id="GO:0009451">
    <property type="term" value="P:RNA modification"/>
    <property type="evidence" value="ECO:0007669"/>
    <property type="project" value="InterPro"/>
</dbReference>
<name>A0A8X8XD54_SALSN</name>
<feature type="repeat" description="PPR" evidence="2">
    <location>
        <begin position="327"/>
        <end position="361"/>
    </location>
</feature>
<organism evidence="3">
    <name type="scientific">Salvia splendens</name>
    <name type="common">Scarlet sage</name>
    <dbReference type="NCBI Taxonomy" id="180675"/>
    <lineage>
        <taxon>Eukaryota</taxon>
        <taxon>Viridiplantae</taxon>
        <taxon>Streptophyta</taxon>
        <taxon>Embryophyta</taxon>
        <taxon>Tracheophyta</taxon>
        <taxon>Spermatophyta</taxon>
        <taxon>Magnoliopsida</taxon>
        <taxon>eudicotyledons</taxon>
        <taxon>Gunneridae</taxon>
        <taxon>Pentapetalae</taxon>
        <taxon>asterids</taxon>
        <taxon>lamiids</taxon>
        <taxon>Lamiales</taxon>
        <taxon>Lamiaceae</taxon>
        <taxon>Nepetoideae</taxon>
        <taxon>Mentheae</taxon>
        <taxon>Salviinae</taxon>
        <taxon>Salvia</taxon>
        <taxon>Salvia subgen. Calosphace</taxon>
        <taxon>core Calosphace</taxon>
    </lineage>
</organism>
<keyword evidence="4" id="KW-1185">Reference proteome</keyword>
<reference evidence="3" key="1">
    <citation type="submission" date="2018-01" db="EMBL/GenBank/DDBJ databases">
        <authorList>
            <person name="Mao J.F."/>
        </authorList>
    </citation>
    <scope>NUCLEOTIDE SEQUENCE</scope>
    <source>
        <strain evidence="3">Huo1</strain>
        <tissue evidence="3">Leaf</tissue>
    </source>
</reference>
<dbReference type="AlphaFoldDB" id="A0A8X8XD54"/>
<feature type="repeat" description="PPR" evidence="2">
    <location>
        <begin position="428"/>
        <end position="462"/>
    </location>
</feature>
<evidence type="ECO:0000256" key="2">
    <source>
        <dbReference type="PROSITE-ProRule" id="PRU00708"/>
    </source>
</evidence>
<dbReference type="Pfam" id="PF13041">
    <property type="entry name" value="PPR_2"/>
    <property type="match status" value="2"/>
</dbReference>
<dbReference type="InterPro" id="IPR011990">
    <property type="entry name" value="TPR-like_helical_dom_sf"/>
</dbReference>
<dbReference type="FunFam" id="1.25.40.10:FF:000682">
    <property type="entry name" value="Pentatricopeptide repeat-containing protein At3g16610"/>
    <property type="match status" value="1"/>
</dbReference>
<dbReference type="InterPro" id="IPR046960">
    <property type="entry name" value="PPR_At4g14850-like_plant"/>
</dbReference>
<protein>
    <recommendedName>
        <fullName evidence="5">Pentatricopeptide repeat-containing protein</fullName>
    </recommendedName>
</protein>
<comment type="caution">
    <text evidence="3">The sequence shown here is derived from an EMBL/GenBank/DDBJ whole genome shotgun (WGS) entry which is preliminary data.</text>
</comment>
<evidence type="ECO:0000256" key="1">
    <source>
        <dbReference type="ARBA" id="ARBA00022737"/>
    </source>
</evidence>
<feature type="repeat" description="PPR" evidence="2">
    <location>
        <begin position="128"/>
        <end position="162"/>
    </location>
</feature>
<proteinExistence type="predicted"/>
<dbReference type="InterPro" id="IPR002885">
    <property type="entry name" value="PPR_rpt"/>
</dbReference>
<evidence type="ECO:0000313" key="3">
    <source>
        <dbReference type="EMBL" id="KAG6410060.1"/>
    </source>
</evidence>
<sequence length="824" mass="90699">MKKLKLRCLQPPTPSAPPLTAAGATTAKPFNAAITRLSAEGFHREVISTFSSMLESPNTNPDAFTYPSVLKACSSLGLFSLGLHLHQHITVNGFSSDAYISSSLINFYAKFKNINYAQKVFDRMPHRNIVPWTSIIWCYSHAGDIKDAFTLYNAMQYEGIAPSPVAILNLLSGASGIEHARILHACIVKHGYICDLALMNCLLSAYSKCERVEDASELFESLDGKDIVSWNSLINAFTVVGDFTKVLYLYSQMRLNCLEPDQKTFGSLVSALAKEGSHDVGRVVHGQIITSGFELDKHVGTSLVHFYFRCRNVDDAFQVFERAGNKDVIFWTAMISGLVQNDSADYALRVFRKMLLVGMRPSSATMASVTAACALLDSINHGKSIHCYILRQQMAVDIALQNSLVSLYAKCGLLEQSFTVFSMMDERNVVSWNAVVTGYAQNGYLNKALFMFYEMRAANQQPDSITVVSLLQACASIGAYHQGKLIHNYVLRSCLGPCIRISTALVDMYAKCGNLDCARKCFDIMPEHDSVSWTAIIAGYGSHGEGEAALKIFSEFLQSGRALNDVIFLSVLYACNHNGLVDSGMRFFESMTHDHKIEPKIEHLACIVDLLCRAGRVHDAYNFYRKMFSKPVIDVLGILLDACRNNDDEVLGHAIAEEISEFEHADAGKYVQLAQSFASMDMWDGVGEAWVQMKSRGLRKAPAWSIIELHGSSVDLPEAQDGHARAGRHTLIAVALLVASATSIKNARSVSLHDTAMQCTMNKRSRSRSGSGYNAGRIQPSFYDYLLGVLVCIDLRLSSQPPGDTSYSLRGLALSSHSGQSECS</sequence>
<dbReference type="PANTHER" id="PTHR47926">
    <property type="entry name" value="PENTATRICOPEPTIDE REPEAT-CONTAINING PROTEIN"/>
    <property type="match status" value="1"/>
</dbReference>
<dbReference type="Gene3D" id="1.25.40.10">
    <property type="entry name" value="Tetratricopeptide repeat domain"/>
    <property type="match status" value="5"/>
</dbReference>
<gene>
    <name evidence="3" type="ORF">SASPL_128108</name>
</gene>
<dbReference type="FunFam" id="1.25.40.10:FF:000436">
    <property type="entry name" value="Pentatricopeptide repeat-containing protein At5g39350 family"/>
    <property type="match status" value="1"/>
</dbReference>
<dbReference type="FunFam" id="1.25.40.10:FF:000343">
    <property type="entry name" value="Pentatricopeptide repeat-containing protein At3g58590"/>
    <property type="match status" value="1"/>
</dbReference>
<dbReference type="Pfam" id="PF01535">
    <property type="entry name" value="PPR"/>
    <property type="match status" value="7"/>
</dbReference>
<dbReference type="Proteomes" id="UP000298416">
    <property type="component" value="Unassembled WGS sequence"/>
</dbReference>
<dbReference type="FunFam" id="1.25.40.10:FF:000090">
    <property type="entry name" value="Pentatricopeptide repeat-containing protein, chloroplastic"/>
    <property type="match status" value="1"/>
</dbReference>
<dbReference type="PROSITE" id="PS51375">
    <property type="entry name" value="PPR"/>
    <property type="match status" value="5"/>
</dbReference>
<feature type="repeat" description="PPR" evidence="2">
    <location>
        <begin position="529"/>
        <end position="563"/>
    </location>
</feature>
<keyword evidence="1" id="KW-0677">Repeat</keyword>
<evidence type="ECO:0000313" key="4">
    <source>
        <dbReference type="Proteomes" id="UP000298416"/>
    </source>
</evidence>
<feature type="repeat" description="PPR" evidence="2">
    <location>
        <begin position="226"/>
        <end position="260"/>
    </location>
</feature>
<dbReference type="PANTHER" id="PTHR47926:SF451">
    <property type="entry name" value="TETRATRICOPEPTIDE-LIKE HELICAL DOMAIN SUPERFAMILY"/>
    <property type="match status" value="1"/>
</dbReference>
<accession>A0A8X8XD54</accession>
<dbReference type="GO" id="GO:0003723">
    <property type="term" value="F:RNA binding"/>
    <property type="evidence" value="ECO:0007669"/>
    <property type="project" value="InterPro"/>
</dbReference>
<dbReference type="NCBIfam" id="TIGR00756">
    <property type="entry name" value="PPR"/>
    <property type="match status" value="4"/>
</dbReference>
<dbReference type="EMBL" id="PNBA02000010">
    <property type="protein sequence ID" value="KAG6410060.1"/>
    <property type="molecule type" value="Genomic_DNA"/>
</dbReference>